<reference evidence="2 3" key="1">
    <citation type="submission" date="2018-12" db="EMBL/GenBank/DDBJ databases">
        <title>Draft genome sequence of Xylaria grammica IHI A82.</title>
        <authorList>
            <person name="Buettner E."/>
            <person name="Kellner H."/>
        </authorList>
    </citation>
    <scope>NUCLEOTIDE SEQUENCE [LARGE SCALE GENOMIC DNA]</scope>
    <source>
        <strain evidence="2 3">IHI A82</strain>
    </source>
</reference>
<dbReference type="Proteomes" id="UP000286045">
    <property type="component" value="Unassembled WGS sequence"/>
</dbReference>
<sequence length="409" mass="46407">MWNYAKTKEEKAKKKKKTMETPQQLTVSCDEARPVCGNCARRYYDIERCDYPAPPSSRQRESRESSASAASVPVDQPGSPSTSIVTRPTGVSADPSQRQLEMRLMYHYTQFAALELPATYGYTSKELWIDKVPQMAFESDLLLDSLLTVAALHMQDLMPEDHKLGVAVNHYLDRTLAKHRYSLGCIDQSLTEPLFLTAFMLCITSWNIAHRRTPTSDAYRIPSNVFALVRGCCILHRQYERWLSQAGYDPQAIWSLAPNSNVMQNNHPLLCDIRQDIEKLLKTFDVAAMPTDEAVVYQDTADCVVDLYMALVLGLEHTILQRLVFTMAVRMKSQYVVMLEAGQPLALALYARILAVLGFIDHLWWSRGSDDRDVLHFSINGISGMMPKKYAWAMEWPLKVVAGEITLTR</sequence>
<proteinExistence type="predicted"/>
<feature type="compositionally biased region" description="Basic and acidic residues" evidence="1">
    <location>
        <begin position="1"/>
        <end position="12"/>
    </location>
</feature>
<name>A0A439D9D9_9PEZI</name>
<feature type="region of interest" description="Disordered" evidence="1">
    <location>
        <begin position="49"/>
        <end position="94"/>
    </location>
</feature>
<organism evidence="2 3">
    <name type="scientific">Xylaria grammica</name>
    <dbReference type="NCBI Taxonomy" id="363999"/>
    <lineage>
        <taxon>Eukaryota</taxon>
        <taxon>Fungi</taxon>
        <taxon>Dikarya</taxon>
        <taxon>Ascomycota</taxon>
        <taxon>Pezizomycotina</taxon>
        <taxon>Sordariomycetes</taxon>
        <taxon>Xylariomycetidae</taxon>
        <taxon>Xylariales</taxon>
        <taxon>Xylariaceae</taxon>
        <taxon>Xylaria</taxon>
    </lineage>
</organism>
<dbReference type="InterPro" id="IPR053157">
    <property type="entry name" value="Sterol_Uptake_Regulator"/>
</dbReference>
<feature type="region of interest" description="Disordered" evidence="1">
    <location>
        <begin position="1"/>
        <end position="26"/>
    </location>
</feature>
<evidence type="ECO:0000256" key="1">
    <source>
        <dbReference type="SAM" id="MobiDB-lite"/>
    </source>
</evidence>
<dbReference type="EMBL" id="RYZI01000093">
    <property type="protein sequence ID" value="RWA11021.1"/>
    <property type="molecule type" value="Genomic_DNA"/>
</dbReference>
<gene>
    <name evidence="2" type="ORF">EKO27_g4103</name>
</gene>
<dbReference type="PANTHER" id="PTHR47784">
    <property type="entry name" value="STEROL UPTAKE CONTROL PROTEIN 2"/>
    <property type="match status" value="1"/>
</dbReference>
<protein>
    <recommendedName>
        <fullName evidence="4">Zn(2)-C6 fungal-type domain-containing protein</fullName>
    </recommendedName>
</protein>
<dbReference type="AlphaFoldDB" id="A0A439D9D9"/>
<evidence type="ECO:0000313" key="2">
    <source>
        <dbReference type="EMBL" id="RWA11021.1"/>
    </source>
</evidence>
<dbReference type="PANTHER" id="PTHR47784:SF5">
    <property type="entry name" value="STEROL UPTAKE CONTROL PROTEIN 2"/>
    <property type="match status" value="1"/>
</dbReference>
<dbReference type="GO" id="GO:0001228">
    <property type="term" value="F:DNA-binding transcription activator activity, RNA polymerase II-specific"/>
    <property type="evidence" value="ECO:0007669"/>
    <property type="project" value="TreeGrafter"/>
</dbReference>
<accession>A0A439D9D9</accession>
<keyword evidence="3" id="KW-1185">Reference proteome</keyword>
<evidence type="ECO:0008006" key="4">
    <source>
        <dbReference type="Google" id="ProtNLM"/>
    </source>
</evidence>
<comment type="caution">
    <text evidence="2">The sequence shown here is derived from an EMBL/GenBank/DDBJ whole genome shotgun (WGS) entry which is preliminary data.</text>
</comment>
<evidence type="ECO:0000313" key="3">
    <source>
        <dbReference type="Proteomes" id="UP000286045"/>
    </source>
</evidence>